<evidence type="ECO:0000313" key="1">
    <source>
        <dbReference type="EMBL" id="SFF18873.1"/>
    </source>
</evidence>
<reference evidence="1 2" key="1">
    <citation type="submission" date="2016-10" db="EMBL/GenBank/DDBJ databases">
        <authorList>
            <person name="de Groot N.N."/>
        </authorList>
    </citation>
    <scope>NUCLEOTIDE SEQUENCE [LARGE SCALE GENOMIC DNA]</scope>
    <source>
        <strain>GEY</strain>
        <strain evidence="2">DSM 9560</strain>
    </source>
</reference>
<evidence type="ECO:0000313" key="2">
    <source>
        <dbReference type="Proteomes" id="UP000199513"/>
    </source>
</evidence>
<dbReference type="STRING" id="1003.SAMN04488541_101954"/>
<dbReference type="EMBL" id="FONY01000019">
    <property type="protein sequence ID" value="SFF18873.1"/>
    <property type="molecule type" value="Genomic_DNA"/>
</dbReference>
<protein>
    <submittedName>
        <fullName evidence="1">Uncharacterized protein</fullName>
    </submittedName>
</protein>
<gene>
    <name evidence="1" type="ORF">SAMN04488541_101954</name>
</gene>
<organism evidence="1 2">
    <name type="scientific">Thermoflexibacter ruber</name>
    <dbReference type="NCBI Taxonomy" id="1003"/>
    <lineage>
        <taxon>Bacteria</taxon>
        <taxon>Pseudomonadati</taxon>
        <taxon>Bacteroidota</taxon>
        <taxon>Cytophagia</taxon>
        <taxon>Cytophagales</taxon>
        <taxon>Thermoflexibacteraceae</taxon>
        <taxon>Thermoflexibacter</taxon>
    </lineage>
</organism>
<dbReference type="AlphaFoldDB" id="A0A1I2GNQ3"/>
<accession>A0A1I2GNQ3</accession>
<dbReference type="Proteomes" id="UP000199513">
    <property type="component" value="Unassembled WGS sequence"/>
</dbReference>
<name>A0A1I2GNQ3_9BACT</name>
<sequence>MTKLRLLFSDIQDVTKKFEKKQGSSLARTMHYLKREKLSIPI</sequence>
<proteinExistence type="predicted"/>
<keyword evidence="2" id="KW-1185">Reference proteome</keyword>